<protein>
    <submittedName>
        <fullName evidence="1">Uncharacterized protein</fullName>
    </submittedName>
</protein>
<name>A0A918N2L5_9FLAO</name>
<organism evidence="1 2">
    <name type="scientific">Aquimarina muelleri</name>
    <dbReference type="NCBI Taxonomy" id="279356"/>
    <lineage>
        <taxon>Bacteria</taxon>
        <taxon>Pseudomonadati</taxon>
        <taxon>Bacteroidota</taxon>
        <taxon>Flavobacteriia</taxon>
        <taxon>Flavobacteriales</taxon>
        <taxon>Flavobacteriaceae</taxon>
        <taxon>Aquimarina</taxon>
    </lineage>
</organism>
<comment type="caution">
    <text evidence="1">The sequence shown here is derived from an EMBL/GenBank/DDBJ whole genome shotgun (WGS) entry which is preliminary data.</text>
</comment>
<sequence>MEHFLFIWYNKFFISFTEKTITVMKKYFILLLSTFLLFSCITTHKVKQIDNFRIETENAFNEESFVFKPPMLPEEAKRSLRKQFGLKEDQNLKDFNTFLFKDLDIEFNVKISFSVDRSESIDLVSYAINKEDYENNIGKPETFVKIIVVDPNGDNCLSMKSLFYNKTRSFLIQIKNNIKREPLF</sequence>
<evidence type="ECO:0000313" key="2">
    <source>
        <dbReference type="Proteomes" id="UP000601108"/>
    </source>
</evidence>
<proteinExistence type="predicted"/>
<dbReference type="Proteomes" id="UP000601108">
    <property type="component" value="Unassembled WGS sequence"/>
</dbReference>
<accession>A0A918N2L5</accession>
<dbReference type="EMBL" id="BMWS01000013">
    <property type="protein sequence ID" value="GGX19713.1"/>
    <property type="molecule type" value="Genomic_DNA"/>
</dbReference>
<keyword evidence="2" id="KW-1185">Reference proteome</keyword>
<evidence type="ECO:0000313" key="1">
    <source>
        <dbReference type="EMBL" id="GGX19713.1"/>
    </source>
</evidence>
<reference evidence="1 2" key="1">
    <citation type="journal article" date="2014" name="Int. J. Syst. Evol. Microbiol.">
        <title>Complete genome sequence of Corynebacterium casei LMG S-19264T (=DSM 44701T), isolated from a smear-ripened cheese.</title>
        <authorList>
            <consortium name="US DOE Joint Genome Institute (JGI-PGF)"/>
            <person name="Walter F."/>
            <person name="Albersmeier A."/>
            <person name="Kalinowski J."/>
            <person name="Ruckert C."/>
        </authorList>
    </citation>
    <scope>NUCLEOTIDE SEQUENCE [LARGE SCALE GENOMIC DNA]</scope>
    <source>
        <strain evidence="1 2">KCTC 12285</strain>
    </source>
</reference>
<dbReference type="AlphaFoldDB" id="A0A918N2L5"/>
<gene>
    <name evidence="1" type="ORF">GCM10007384_21300</name>
</gene>